<keyword evidence="3 4" id="KW-0012">Acyltransferase</keyword>
<dbReference type="PANTHER" id="PTHR37817:SF1">
    <property type="entry name" value="N-ACETYLTRANSFERASE EIS"/>
    <property type="match status" value="1"/>
</dbReference>
<comment type="similarity">
    <text evidence="1 4">Belongs to the acetyltransferase Eis family.</text>
</comment>
<dbReference type="Gene3D" id="3.40.630.30">
    <property type="match status" value="2"/>
</dbReference>
<evidence type="ECO:0000313" key="7">
    <source>
        <dbReference type="Proteomes" id="UP000561726"/>
    </source>
</evidence>
<dbReference type="InterPro" id="IPR016181">
    <property type="entry name" value="Acyl_CoA_acyltransferase"/>
</dbReference>
<feature type="domain" description="N-acetyltransferase" evidence="5">
    <location>
        <begin position="22"/>
        <end position="176"/>
    </location>
</feature>
<keyword evidence="2 4" id="KW-0808">Transferase</keyword>
<dbReference type="InterPro" id="IPR036527">
    <property type="entry name" value="SCP2_sterol-bd_dom_sf"/>
</dbReference>
<sequence length="438" mass="47240">MTEHTSLPVDADSREALAANGLDLLILDPTDEAAARHWLQADARGFHDPARSDDLLGVLAREISIDRVTAVHDRSGADPDSPVATVRSWQMALTVPGGASLPAWAISSVTVAPTHRRRGIARALLPAELRYARALGLPMAMLTVSEATIYGRFGFGPAAYQSSYRVDTARARWTGPTPPGRVHFVTAASLFDDGPGIFERSRKPGEVDRREVWWSHALGLVPQDPDSEKRSLRCVRFDDDNGTAQGFAVYSIVLGDEGYPARLILADLVAATDEAYSALWRFVIDMDLVTEVSALLRSTSEPVAWQVLDRRAVRKTLERDHLWLRILDVPAVLTARSYSAPGIFALTVTDDLAFAAGEYLLTVDASGGGVAHLLSGAAPDDAVRVCLSVADLGSLYLGAGKAVDLARSARLIEQTADAAARLDAAFHGSHTPRLSTWF</sequence>
<feature type="active site" description="Proton acceptor; via carboxylate" evidence="4">
    <location>
        <position position="438"/>
    </location>
</feature>
<dbReference type="InterPro" id="IPR000182">
    <property type="entry name" value="GNAT_dom"/>
</dbReference>
<evidence type="ECO:0000256" key="3">
    <source>
        <dbReference type="ARBA" id="ARBA00023315"/>
    </source>
</evidence>
<dbReference type="OrthoDB" id="8399956at2"/>
<dbReference type="Proteomes" id="UP000561726">
    <property type="component" value="Unassembled WGS sequence"/>
</dbReference>
<evidence type="ECO:0000256" key="2">
    <source>
        <dbReference type="ARBA" id="ARBA00022679"/>
    </source>
</evidence>
<dbReference type="GO" id="GO:0034069">
    <property type="term" value="F:aminoglycoside N-acetyltransferase activity"/>
    <property type="evidence" value="ECO:0007669"/>
    <property type="project" value="TreeGrafter"/>
</dbReference>
<dbReference type="InterPro" id="IPR022902">
    <property type="entry name" value="NAcTrfase_Eis"/>
</dbReference>
<feature type="binding site" evidence="4">
    <location>
        <begin position="109"/>
        <end position="111"/>
    </location>
    <ligand>
        <name>acetyl-CoA</name>
        <dbReference type="ChEBI" id="CHEBI:57288"/>
    </ligand>
</feature>
<dbReference type="SUPFAM" id="SSF55718">
    <property type="entry name" value="SCP-like"/>
    <property type="match status" value="1"/>
</dbReference>
<dbReference type="InterPro" id="IPR041380">
    <property type="entry name" value="Acetyltransf_17"/>
</dbReference>
<evidence type="ECO:0000256" key="1">
    <source>
        <dbReference type="ARBA" id="ARBA00009213"/>
    </source>
</evidence>
<proteinExistence type="inferred from homology"/>
<protein>
    <submittedName>
        <fullName evidence="6">Putative acetyltransferase</fullName>
    </submittedName>
</protein>
<accession>A0A7W9E4Y9</accession>
<dbReference type="GO" id="GO:0030649">
    <property type="term" value="P:aminoglycoside antibiotic catabolic process"/>
    <property type="evidence" value="ECO:0007669"/>
    <property type="project" value="TreeGrafter"/>
</dbReference>
<dbReference type="EMBL" id="JACHBQ010000001">
    <property type="protein sequence ID" value="MBB5642621.1"/>
    <property type="molecule type" value="Genomic_DNA"/>
</dbReference>
<dbReference type="Pfam" id="PF13527">
    <property type="entry name" value="Acetyltransf_9"/>
    <property type="match status" value="1"/>
</dbReference>
<dbReference type="Pfam" id="PF17668">
    <property type="entry name" value="Acetyltransf_17"/>
    <property type="match status" value="1"/>
</dbReference>
<dbReference type="PROSITE" id="PS51186">
    <property type="entry name" value="GNAT"/>
    <property type="match status" value="1"/>
</dbReference>
<dbReference type="InterPro" id="IPR051554">
    <property type="entry name" value="Acetyltransferase_Eis"/>
</dbReference>
<feature type="active site" description="Proton donor" evidence="4">
    <location>
        <position position="150"/>
    </location>
</feature>
<dbReference type="SUPFAM" id="SSF55729">
    <property type="entry name" value="Acyl-CoA N-acyltransferases (Nat)"/>
    <property type="match status" value="1"/>
</dbReference>
<name>A0A7W9E4Y9_9MICO</name>
<dbReference type="AlphaFoldDB" id="A0A7W9E4Y9"/>
<comment type="caution">
    <text evidence="6">The sequence shown here is derived from an EMBL/GenBank/DDBJ whole genome shotgun (WGS) entry which is preliminary data.</text>
</comment>
<dbReference type="CDD" id="cd04301">
    <property type="entry name" value="NAT_SF"/>
    <property type="match status" value="1"/>
</dbReference>
<dbReference type="InterPro" id="IPR025559">
    <property type="entry name" value="Eis_dom"/>
</dbReference>
<organism evidence="6 7">
    <name type="scientific">Cryobacterium roopkundense</name>
    <dbReference type="NCBI Taxonomy" id="1001240"/>
    <lineage>
        <taxon>Bacteria</taxon>
        <taxon>Bacillati</taxon>
        <taxon>Actinomycetota</taxon>
        <taxon>Actinomycetes</taxon>
        <taxon>Micrococcales</taxon>
        <taxon>Microbacteriaceae</taxon>
        <taxon>Cryobacterium</taxon>
    </lineage>
</organism>
<dbReference type="Gene3D" id="3.30.1050.10">
    <property type="entry name" value="SCP2 sterol-binding domain"/>
    <property type="match status" value="1"/>
</dbReference>
<dbReference type="HAMAP" id="MF_01812">
    <property type="entry name" value="Eis"/>
    <property type="match status" value="1"/>
</dbReference>
<dbReference type="RefSeq" id="WP_035837638.1">
    <property type="nucleotide sequence ID" value="NZ_JACHBQ010000001.1"/>
</dbReference>
<reference evidence="6 7" key="1">
    <citation type="submission" date="2020-08" db="EMBL/GenBank/DDBJ databases">
        <title>Sequencing the genomes of 1000 actinobacteria strains.</title>
        <authorList>
            <person name="Klenk H.-P."/>
        </authorList>
    </citation>
    <scope>NUCLEOTIDE SEQUENCE [LARGE SCALE GENOMIC DNA]</scope>
    <source>
        <strain evidence="6 7">DSM 21065</strain>
    </source>
</reference>
<dbReference type="PANTHER" id="PTHR37817">
    <property type="entry name" value="N-ACETYLTRANSFERASE EIS"/>
    <property type="match status" value="1"/>
</dbReference>
<feature type="binding site" evidence="4">
    <location>
        <begin position="145"/>
        <end position="146"/>
    </location>
    <ligand>
        <name>acetyl-CoA</name>
        <dbReference type="ChEBI" id="CHEBI:57288"/>
    </ligand>
</feature>
<comment type="subunit">
    <text evidence="4">Homohexamer; trimer of dimers.</text>
</comment>
<evidence type="ECO:0000313" key="6">
    <source>
        <dbReference type="EMBL" id="MBB5642621.1"/>
    </source>
</evidence>
<gene>
    <name evidence="6" type="ORF">BJ997_003169</name>
</gene>
<evidence type="ECO:0000256" key="4">
    <source>
        <dbReference type="HAMAP-Rule" id="MF_01812"/>
    </source>
</evidence>
<dbReference type="Pfam" id="PF13530">
    <property type="entry name" value="SCP2_2"/>
    <property type="match status" value="1"/>
</dbReference>
<evidence type="ECO:0000259" key="5">
    <source>
        <dbReference type="PROSITE" id="PS51186"/>
    </source>
</evidence>
<feature type="binding site" evidence="4">
    <location>
        <begin position="117"/>
        <end position="122"/>
    </location>
    <ligand>
        <name>acetyl-CoA</name>
        <dbReference type="ChEBI" id="CHEBI:57288"/>
    </ligand>
</feature>